<accession>D5C4V0</accession>
<dbReference type="eggNOG" id="COG4319">
    <property type="taxonomic scope" value="Bacteria"/>
</dbReference>
<dbReference type="AlphaFoldDB" id="D5C4V0"/>
<dbReference type="InterPro" id="IPR032710">
    <property type="entry name" value="NTF2-like_dom_sf"/>
</dbReference>
<feature type="domain" description="SnoaL-like" evidence="1">
    <location>
        <begin position="11"/>
        <end position="88"/>
    </location>
</feature>
<gene>
    <name evidence="2" type="ordered locus">Nhal_0157</name>
</gene>
<dbReference type="RefSeq" id="WP_013031269.1">
    <property type="nucleotide sequence ID" value="NC_013960.1"/>
</dbReference>
<dbReference type="SUPFAM" id="SSF54427">
    <property type="entry name" value="NTF2-like"/>
    <property type="match status" value="1"/>
</dbReference>
<sequence length="117" mass="13142">MDKQFSEAFADEWIGAWNAHDLERILSHYEDDFEVFSPAIAKLTGEASGMLKGKKAIGEYWSGAFEKFPDLHFELIHVLRGVNSITLIYEGVLGISAEVFHFGDSGKVSRAFAHYDL</sequence>
<dbReference type="Proteomes" id="UP000001844">
    <property type="component" value="Chromosome"/>
</dbReference>
<name>D5C4V0_NITHN</name>
<evidence type="ECO:0000313" key="3">
    <source>
        <dbReference type="Proteomes" id="UP000001844"/>
    </source>
</evidence>
<reference evidence="3" key="1">
    <citation type="submission" date="2010-04" db="EMBL/GenBank/DDBJ databases">
        <title>Complete genome sequence of Nitrosococcus halophilus Nc4, a salt-adapted, aerobic obligate ammonia-oxidizing sulfur purple bacterium.</title>
        <authorList>
            <consortium name="US DOE Joint Genome Institute"/>
            <person name="Campbell M.A."/>
            <person name="Malfatti S.A."/>
            <person name="Chain P.S.G."/>
            <person name="Heidelberg J.F."/>
            <person name="Ward B.B."/>
            <person name="Klotz M.G."/>
        </authorList>
    </citation>
    <scope>NUCLEOTIDE SEQUENCE [LARGE SCALE GENOMIC DNA]</scope>
    <source>
        <strain evidence="3">Nc4</strain>
    </source>
</reference>
<protein>
    <recommendedName>
        <fullName evidence="1">SnoaL-like domain-containing protein</fullName>
    </recommendedName>
</protein>
<proteinExistence type="predicted"/>
<evidence type="ECO:0000313" key="2">
    <source>
        <dbReference type="EMBL" id="ADE13373.1"/>
    </source>
</evidence>
<evidence type="ECO:0000259" key="1">
    <source>
        <dbReference type="Pfam" id="PF12680"/>
    </source>
</evidence>
<dbReference type="Gene3D" id="3.10.450.50">
    <property type="match status" value="1"/>
</dbReference>
<dbReference type="OrthoDB" id="13610at2"/>
<keyword evidence="3" id="KW-1185">Reference proteome</keyword>
<dbReference type="HOGENOM" id="CLU_133108_0_0_6"/>
<dbReference type="InterPro" id="IPR037401">
    <property type="entry name" value="SnoaL-like"/>
</dbReference>
<dbReference type="KEGG" id="nhl:Nhal_0157"/>
<organism evidence="2 3">
    <name type="scientific">Nitrosococcus halophilus (strain Nc4)</name>
    <dbReference type="NCBI Taxonomy" id="472759"/>
    <lineage>
        <taxon>Bacteria</taxon>
        <taxon>Pseudomonadati</taxon>
        <taxon>Pseudomonadota</taxon>
        <taxon>Gammaproteobacteria</taxon>
        <taxon>Chromatiales</taxon>
        <taxon>Chromatiaceae</taxon>
        <taxon>Nitrosococcus</taxon>
    </lineage>
</organism>
<dbReference type="EMBL" id="CP001798">
    <property type="protein sequence ID" value="ADE13373.1"/>
    <property type="molecule type" value="Genomic_DNA"/>
</dbReference>
<dbReference type="Pfam" id="PF12680">
    <property type="entry name" value="SnoaL_2"/>
    <property type="match status" value="1"/>
</dbReference>